<dbReference type="PANTHER" id="PTHR43346:SF1">
    <property type="entry name" value="QUERCETIN 2,3-DIOXYGENASE-RELATED"/>
    <property type="match status" value="1"/>
</dbReference>
<dbReference type="EMBL" id="VLTJ01000030">
    <property type="protein sequence ID" value="TSH92124.1"/>
    <property type="molecule type" value="Genomic_DNA"/>
</dbReference>
<keyword evidence="3" id="KW-1185">Reference proteome</keyword>
<name>A0A556AGV8_9BURK</name>
<dbReference type="InterPro" id="IPR014710">
    <property type="entry name" value="RmlC-like_jellyroll"/>
</dbReference>
<dbReference type="InterPro" id="IPR013096">
    <property type="entry name" value="Cupin_2"/>
</dbReference>
<dbReference type="CDD" id="cd06987">
    <property type="entry name" value="cupin_MAE_RS03005"/>
    <property type="match status" value="1"/>
</dbReference>
<comment type="caution">
    <text evidence="2">The sequence shown here is derived from an EMBL/GenBank/DDBJ whole genome shotgun (WGS) entry which is preliminary data.</text>
</comment>
<evidence type="ECO:0000313" key="3">
    <source>
        <dbReference type="Proteomes" id="UP000318405"/>
    </source>
</evidence>
<dbReference type="OrthoDB" id="116921at2"/>
<organism evidence="2 3">
    <name type="scientific">Verticiella sediminum</name>
    <dbReference type="NCBI Taxonomy" id="1247510"/>
    <lineage>
        <taxon>Bacteria</taxon>
        <taxon>Pseudomonadati</taxon>
        <taxon>Pseudomonadota</taxon>
        <taxon>Betaproteobacteria</taxon>
        <taxon>Burkholderiales</taxon>
        <taxon>Alcaligenaceae</taxon>
        <taxon>Verticiella</taxon>
    </lineage>
</organism>
<dbReference type="InterPro" id="IPR011051">
    <property type="entry name" value="RmlC_Cupin_sf"/>
</dbReference>
<dbReference type="Proteomes" id="UP000318405">
    <property type="component" value="Unassembled WGS sequence"/>
</dbReference>
<dbReference type="AlphaFoldDB" id="A0A556AGV8"/>
<gene>
    <name evidence="2" type="ORF">FOZ76_17270</name>
</gene>
<dbReference type="Pfam" id="PF07883">
    <property type="entry name" value="Cupin_2"/>
    <property type="match status" value="1"/>
</dbReference>
<dbReference type="RefSeq" id="WP_143949537.1">
    <property type="nucleotide sequence ID" value="NZ_BAABMB010000007.1"/>
</dbReference>
<dbReference type="InterPro" id="IPR052538">
    <property type="entry name" value="Flavonoid_dioxygenase-like"/>
</dbReference>
<dbReference type="SUPFAM" id="SSF51182">
    <property type="entry name" value="RmlC-like cupins"/>
    <property type="match status" value="1"/>
</dbReference>
<feature type="domain" description="Cupin type-2" evidence="1">
    <location>
        <begin position="45"/>
        <end position="113"/>
    </location>
</feature>
<proteinExistence type="predicted"/>
<accession>A0A556AGV8</accession>
<reference evidence="2 3" key="1">
    <citation type="submission" date="2019-07" db="EMBL/GenBank/DDBJ databases">
        <title>Qingshengfaniella alkalisoli gen. nov., sp. nov., isolated from saline soil.</title>
        <authorList>
            <person name="Xu L."/>
            <person name="Huang X.-X."/>
            <person name="Sun J.-Q."/>
        </authorList>
    </citation>
    <scope>NUCLEOTIDE SEQUENCE [LARGE SCALE GENOMIC DNA]</scope>
    <source>
        <strain evidence="2 3">DSM 27279</strain>
    </source>
</reference>
<evidence type="ECO:0000313" key="2">
    <source>
        <dbReference type="EMBL" id="TSH92124.1"/>
    </source>
</evidence>
<protein>
    <submittedName>
        <fullName evidence="2">Cupin domain-containing protein</fullName>
    </submittedName>
</protein>
<dbReference type="Gene3D" id="2.60.120.10">
    <property type="entry name" value="Jelly Rolls"/>
    <property type="match status" value="1"/>
</dbReference>
<sequence>MLKPAPAIRKVMAECPAWRISPQDTNYFAMVFDATGEGCDLVAVVEIFEPGGRTPPNTHVRAHEMFFILEGEGRAYADGEALELRRGDAMLVRPGSSHEVENTGPGKLYCLTVMTPDEDFAALIRRGVPVTLSAEDKAVLGMAGT</sequence>
<dbReference type="PANTHER" id="PTHR43346">
    <property type="entry name" value="LIGAND BINDING DOMAIN PROTEIN, PUTATIVE (AFU_ORTHOLOGUE AFUA_6G14370)-RELATED"/>
    <property type="match status" value="1"/>
</dbReference>
<evidence type="ECO:0000259" key="1">
    <source>
        <dbReference type="Pfam" id="PF07883"/>
    </source>
</evidence>